<comment type="caution">
    <text evidence="1">The sequence shown here is derived from an EMBL/GenBank/DDBJ whole genome shotgun (WGS) entry which is preliminary data.</text>
</comment>
<keyword evidence="2" id="KW-1185">Reference proteome</keyword>
<dbReference type="Proteomes" id="UP000593572">
    <property type="component" value="Unassembled WGS sequence"/>
</dbReference>
<organism evidence="1 2">
    <name type="scientific">Gossypium lobatum</name>
    <dbReference type="NCBI Taxonomy" id="34289"/>
    <lineage>
        <taxon>Eukaryota</taxon>
        <taxon>Viridiplantae</taxon>
        <taxon>Streptophyta</taxon>
        <taxon>Embryophyta</taxon>
        <taxon>Tracheophyta</taxon>
        <taxon>Spermatophyta</taxon>
        <taxon>Magnoliopsida</taxon>
        <taxon>eudicotyledons</taxon>
        <taxon>Gunneridae</taxon>
        <taxon>Pentapetalae</taxon>
        <taxon>rosids</taxon>
        <taxon>malvids</taxon>
        <taxon>Malvales</taxon>
        <taxon>Malvaceae</taxon>
        <taxon>Malvoideae</taxon>
        <taxon>Gossypium</taxon>
    </lineage>
</organism>
<sequence length="162" mass="18191">MASLRIGEEEDEGLWVEGVSEDQRSLSNLCLVGYFVTKSVVHFSAMCNTLPNFWHPLWEGVDGGFFRENPINRPRGRNDNDLSRLGSLKRINLVLGINLEGPTLGDKRRQNGSITAMGQDPMIHDLEDCLIEGIMGRKGRATMKIMSWNIHGLGSLRAIRRL</sequence>
<dbReference type="AlphaFoldDB" id="A0A7J8LHT0"/>
<reference evidence="1 2" key="1">
    <citation type="journal article" date="2019" name="Genome Biol. Evol.">
        <title>Insights into the evolution of the New World diploid cottons (Gossypium, subgenus Houzingenia) based on genome sequencing.</title>
        <authorList>
            <person name="Grover C.E."/>
            <person name="Arick M.A. 2nd"/>
            <person name="Thrash A."/>
            <person name="Conover J.L."/>
            <person name="Sanders W.S."/>
            <person name="Peterson D.G."/>
            <person name="Frelichowski J.E."/>
            <person name="Scheffler J.A."/>
            <person name="Scheffler B.E."/>
            <person name="Wendel J.F."/>
        </authorList>
    </citation>
    <scope>NUCLEOTIDE SEQUENCE [LARGE SCALE GENOMIC DNA]</scope>
    <source>
        <strain evidence="1">157</strain>
        <tissue evidence="1">Leaf</tissue>
    </source>
</reference>
<evidence type="ECO:0000313" key="1">
    <source>
        <dbReference type="EMBL" id="MBA0552001.1"/>
    </source>
</evidence>
<dbReference type="EMBL" id="JABEZX010000003">
    <property type="protein sequence ID" value="MBA0552001.1"/>
    <property type="molecule type" value="Genomic_DNA"/>
</dbReference>
<protein>
    <submittedName>
        <fullName evidence="1">Uncharacterized protein</fullName>
    </submittedName>
</protein>
<gene>
    <name evidence="1" type="ORF">Golob_022845</name>
</gene>
<name>A0A7J8LHT0_9ROSI</name>
<evidence type="ECO:0000313" key="2">
    <source>
        <dbReference type="Proteomes" id="UP000593572"/>
    </source>
</evidence>
<accession>A0A7J8LHT0</accession>
<proteinExistence type="predicted"/>